<dbReference type="Pfam" id="PF12222">
    <property type="entry name" value="PNGaseA"/>
    <property type="match status" value="1"/>
</dbReference>
<evidence type="ECO:0000259" key="2">
    <source>
        <dbReference type="Pfam" id="PF12222"/>
    </source>
</evidence>
<proteinExistence type="predicted"/>
<dbReference type="PANTHER" id="PTHR31104">
    <property type="entry name" value="PEPTIDE-N4-(N-ACETYL-BETA-GLUCOSAMINYL)ASPARAGINE AMIDASE A PROTEIN"/>
    <property type="match status" value="1"/>
</dbReference>
<comment type="caution">
    <text evidence="3">The sequence shown here is derived from an EMBL/GenBank/DDBJ whole genome shotgun (WGS) entry which is preliminary data.</text>
</comment>
<dbReference type="InterPro" id="IPR021102">
    <property type="entry name" value="PNGase_A"/>
</dbReference>
<protein>
    <recommendedName>
        <fullName evidence="2">Peptide N-acetyl-beta-D-glucosaminyl asparaginase amidase A N-terminal domain-containing protein</fullName>
    </recommendedName>
</protein>
<dbReference type="InterPro" id="IPR056948">
    <property type="entry name" value="PNGaseA_N"/>
</dbReference>
<accession>A0A4S4LEX8</accession>
<feature type="domain" description="Peptide N-acetyl-beta-D-glucosaminyl asparaginase amidase A N-terminal" evidence="2">
    <location>
        <begin position="33"/>
        <end position="351"/>
    </location>
</feature>
<feature type="chain" id="PRO_5020419965" description="Peptide N-acetyl-beta-D-glucosaminyl asparaginase amidase A N-terminal domain-containing protein" evidence="1">
    <location>
        <begin position="23"/>
        <end position="598"/>
    </location>
</feature>
<dbReference type="AlphaFoldDB" id="A0A4S4LEX8"/>
<reference evidence="3 4" key="1">
    <citation type="submission" date="2019-02" db="EMBL/GenBank/DDBJ databases">
        <title>Genome sequencing of the rare red list fungi Phellinidium pouzarii.</title>
        <authorList>
            <person name="Buettner E."/>
            <person name="Kellner H."/>
        </authorList>
    </citation>
    <scope>NUCLEOTIDE SEQUENCE [LARGE SCALE GENOMIC DNA]</scope>
    <source>
        <strain evidence="3 4">DSM 108285</strain>
    </source>
</reference>
<keyword evidence="1" id="KW-0732">Signal</keyword>
<dbReference type="Pfam" id="PF25156">
    <property type="entry name" value="PNGase_A_C"/>
    <property type="match status" value="1"/>
</dbReference>
<evidence type="ECO:0000313" key="3">
    <source>
        <dbReference type="EMBL" id="THH10207.1"/>
    </source>
</evidence>
<organism evidence="3 4">
    <name type="scientific">Phellinidium pouzarii</name>
    <dbReference type="NCBI Taxonomy" id="167371"/>
    <lineage>
        <taxon>Eukaryota</taxon>
        <taxon>Fungi</taxon>
        <taxon>Dikarya</taxon>
        <taxon>Basidiomycota</taxon>
        <taxon>Agaricomycotina</taxon>
        <taxon>Agaricomycetes</taxon>
        <taxon>Hymenochaetales</taxon>
        <taxon>Hymenochaetaceae</taxon>
        <taxon>Phellinidium</taxon>
    </lineage>
</organism>
<name>A0A4S4LEX8_9AGAM</name>
<feature type="signal peptide" evidence="1">
    <location>
        <begin position="1"/>
        <end position="22"/>
    </location>
</feature>
<dbReference type="Proteomes" id="UP000308199">
    <property type="component" value="Unassembled WGS sequence"/>
</dbReference>
<dbReference type="EMBL" id="SGPK01000042">
    <property type="protein sequence ID" value="THH10207.1"/>
    <property type="molecule type" value="Genomic_DNA"/>
</dbReference>
<evidence type="ECO:0000256" key="1">
    <source>
        <dbReference type="SAM" id="SignalP"/>
    </source>
</evidence>
<evidence type="ECO:0000313" key="4">
    <source>
        <dbReference type="Proteomes" id="UP000308199"/>
    </source>
</evidence>
<gene>
    <name evidence="3" type="ORF">EW145_g1493</name>
</gene>
<dbReference type="OrthoDB" id="1612078at2759"/>
<sequence>MFLLHLWPGLFACMDFIVQTRAAVLVDFQVAQPPPLPKGTKQCTQVLISHTFGNSFGTPAITNFTPPTDCGEVGSWAGISLNLTVTSNGTQFDRLVWRTSTPEPTNGDGIIWTYLKDVTRYIPLFSSSGEFIFELDNLIETGLDGRYATTVTATFLESSTNHPAAKKANLIMPISAQTGSSPDDNAPSVPPAISLNVTFPVNTIEVYAELFASGNGNEEFWYFNTANEFLGDLPPGTTFGDGPFREVRLMIDGMVAGVALPYAVIFTGGIIPTAWRPITSYGAIDLPTYFLDLTPFAPMLADGQPHNISMDVASAESDHSINANWFVSGLVQVVTDPSGKPTTGKITKYDVQQFAQTSTAGSVGTNGDVNVTVSATHSVNIEAQVISGSGKVNNVMVSQEVAFSNTQNYLQNTFVQNVFQIASGSLTSTHNGVTATKDDYSFPFTINFTVLTPDGSQFSALFDHSYDRTILPAPFLLGSTINEHQLASGFFQEASTGNTGNGTSANTLAYTDTEGNTFDREVNATNNVITTDHEGGSLAPAPAIAGGGNNQQTSFIGATARFPGPLDFIRAHSKLLHELHNGLRRSHYRDLDVAWNLL</sequence>
<keyword evidence="4" id="KW-1185">Reference proteome</keyword>